<evidence type="ECO:0000256" key="7">
    <source>
        <dbReference type="NCBIfam" id="TIGR00126"/>
    </source>
</evidence>
<sequence length="264" mass="27541">MEPAFGRLELAGLALACLDLTSLKADDTDASIETLAAQAMTPHGAPAALCVYPPFVPVAKRALAQHGLTGVRVATVVNFPQGTGEADAVADEVRQAIAHGADEIDAVLPWRALLAGDTRRATQVLRCCRQACDDSVAPVLLKVILETGELRESRWIRTAAELVIEAGADFLKTSTGKVPLNATPEAVACMLEVIRASQRQVGLKVSGGVATIEDVACYVALATNACGAAWLSPRHLRFGASSLLPALLAVLDGASTPDQRGSAR</sequence>
<dbReference type="Gene3D" id="3.20.20.70">
    <property type="entry name" value="Aldolase class I"/>
    <property type="match status" value="1"/>
</dbReference>
<evidence type="ECO:0000256" key="3">
    <source>
        <dbReference type="ARBA" id="ARBA00012515"/>
    </source>
</evidence>
<evidence type="ECO:0000256" key="4">
    <source>
        <dbReference type="ARBA" id="ARBA00023239"/>
    </source>
</evidence>
<keyword evidence="5" id="KW-0704">Schiff base</keyword>
<evidence type="ECO:0000313" key="9">
    <source>
        <dbReference type="Proteomes" id="UP000648984"/>
    </source>
</evidence>
<name>A0ABX1QEC1_9RHOO</name>
<accession>A0ABX1QEC1</accession>
<protein>
    <recommendedName>
        <fullName evidence="3 7">Deoxyribose-phosphate aldolase</fullName>
        <ecNumber evidence="3 7">4.1.2.4</ecNumber>
    </recommendedName>
</protein>
<dbReference type="SMART" id="SM01133">
    <property type="entry name" value="DeoC"/>
    <property type="match status" value="1"/>
</dbReference>
<dbReference type="EC" id="4.1.2.4" evidence="3 7"/>
<dbReference type="PIRSF" id="PIRSF001357">
    <property type="entry name" value="DeoC"/>
    <property type="match status" value="1"/>
</dbReference>
<dbReference type="PANTHER" id="PTHR10889:SF3">
    <property type="entry name" value="DEOXYRIBOSE-PHOSPHATE ALDOLASE"/>
    <property type="match status" value="1"/>
</dbReference>
<comment type="caution">
    <text evidence="8">The sequence shown here is derived from an EMBL/GenBank/DDBJ whole genome shotgun (WGS) entry which is preliminary data.</text>
</comment>
<comment type="catalytic activity">
    <reaction evidence="6">
        <text>2-deoxy-D-ribose 5-phosphate = D-glyceraldehyde 3-phosphate + acetaldehyde</text>
        <dbReference type="Rhea" id="RHEA:12821"/>
        <dbReference type="ChEBI" id="CHEBI:15343"/>
        <dbReference type="ChEBI" id="CHEBI:59776"/>
        <dbReference type="ChEBI" id="CHEBI:62877"/>
        <dbReference type="EC" id="4.1.2.4"/>
    </reaction>
</comment>
<evidence type="ECO:0000256" key="1">
    <source>
        <dbReference type="ARBA" id="ARBA00004816"/>
    </source>
</evidence>
<dbReference type="PANTHER" id="PTHR10889">
    <property type="entry name" value="DEOXYRIBOSE-PHOSPHATE ALDOLASE"/>
    <property type="match status" value="1"/>
</dbReference>
<reference evidence="8 9" key="1">
    <citation type="submission" date="2019-12" db="EMBL/GenBank/DDBJ databases">
        <title>Comparative genomics gives insights into the taxonomy of the Azoarcus-Aromatoleum group and reveals separate origins of nif in the plant-associated Azoarcus and non-plant-associated Aromatoleum sub-groups.</title>
        <authorList>
            <person name="Lafos M."/>
            <person name="Maluk M."/>
            <person name="Batista M."/>
            <person name="Junghare M."/>
            <person name="Carmona M."/>
            <person name="Faoro H."/>
            <person name="Cruz L.M."/>
            <person name="Battistoni F."/>
            <person name="De Souza E."/>
            <person name="Pedrosa F."/>
            <person name="Chen W.-M."/>
            <person name="Poole P.S."/>
            <person name="Dixon R.A."/>
            <person name="James E.K."/>
        </authorList>
    </citation>
    <scope>NUCLEOTIDE SEQUENCE [LARGE SCALE GENOMIC DNA]</scope>
    <source>
        <strain evidence="8 9">22Lin</strain>
    </source>
</reference>
<dbReference type="SUPFAM" id="SSF51569">
    <property type="entry name" value="Aldolase"/>
    <property type="match status" value="1"/>
</dbReference>
<keyword evidence="9" id="KW-1185">Reference proteome</keyword>
<evidence type="ECO:0000256" key="5">
    <source>
        <dbReference type="ARBA" id="ARBA00023270"/>
    </source>
</evidence>
<keyword evidence="4 8" id="KW-0456">Lyase</keyword>
<dbReference type="Proteomes" id="UP000648984">
    <property type="component" value="Unassembled WGS sequence"/>
</dbReference>
<gene>
    <name evidence="8" type="primary">deoC</name>
    <name evidence="8" type="ORF">GPA25_18660</name>
</gene>
<dbReference type="GO" id="GO:0004139">
    <property type="term" value="F:deoxyribose-phosphate aldolase activity"/>
    <property type="evidence" value="ECO:0007669"/>
    <property type="project" value="UniProtKB-EC"/>
</dbReference>
<organism evidence="8 9">
    <name type="scientific">Aromatoleum diolicum</name>
    <dbReference type="NCBI Taxonomy" id="75796"/>
    <lineage>
        <taxon>Bacteria</taxon>
        <taxon>Pseudomonadati</taxon>
        <taxon>Pseudomonadota</taxon>
        <taxon>Betaproteobacteria</taxon>
        <taxon>Rhodocyclales</taxon>
        <taxon>Rhodocyclaceae</taxon>
        <taxon>Aromatoleum</taxon>
    </lineage>
</organism>
<dbReference type="NCBIfam" id="TIGR00126">
    <property type="entry name" value="deoC"/>
    <property type="match status" value="1"/>
</dbReference>
<evidence type="ECO:0000256" key="6">
    <source>
        <dbReference type="ARBA" id="ARBA00048791"/>
    </source>
</evidence>
<dbReference type="InterPro" id="IPR002915">
    <property type="entry name" value="DeoC/FbaB/LacD_aldolase"/>
</dbReference>
<evidence type="ECO:0000313" key="8">
    <source>
        <dbReference type="EMBL" id="NMG76778.1"/>
    </source>
</evidence>
<comment type="similarity">
    <text evidence="2">Belongs to the DeoC/FbaB aldolase family. DeoC type 2 subfamily.</text>
</comment>
<dbReference type="Pfam" id="PF01791">
    <property type="entry name" value="DeoC"/>
    <property type="match status" value="1"/>
</dbReference>
<dbReference type="EMBL" id="WTVQ01000040">
    <property type="protein sequence ID" value="NMG76778.1"/>
    <property type="molecule type" value="Genomic_DNA"/>
</dbReference>
<proteinExistence type="inferred from homology"/>
<dbReference type="InterPro" id="IPR013785">
    <property type="entry name" value="Aldolase_TIM"/>
</dbReference>
<dbReference type="RefSeq" id="WP_169261918.1">
    <property type="nucleotide sequence ID" value="NZ_WTVQ01000040.1"/>
</dbReference>
<comment type="pathway">
    <text evidence="1">Carbohydrate degradation; 2-deoxy-D-ribose 1-phosphate degradation; D-glyceraldehyde 3-phosphate and acetaldehyde from 2-deoxy-alpha-D-ribose 1-phosphate: step 2/2.</text>
</comment>
<dbReference type="CDD" id="cd00959">
    <property type="entry name" value="DeoC"/>
    <property type="match status" value="1"/>
</dbReference>
<evidence type="ECO:0000256" key="2">
    <source>
        <dbReference type="ARBA" id="ARBA00009473"/>
    </source>
</evidence>
<dbReference type="InterPro" id="IPR011343">
    <property type="entry name" value="DeoC"/>
</dbReference>